<keyword evidence="2" id="KW-1003">Cell membrane</keyword>
<feature type="transmembrane region" description="Helical" evidence="7">
    <location>
        <begin position="47"/>
        <end position="64"/>
    </location>
</feature>
<reference evidence="8 9" key="1">
    <citation type="submission" date="2023-07" db="EMBL/GenBank/DDBJ databases">
        <title>Genomic Encyclopedia of Type Strains, Phase IV (KMG-IV): sequencing the most valuable type-strain genomes for metagenomic binning, comparative biology and taxonomic classification.</title>
        <authorList>
            <person name="Goeker M."/>
        </authorList>
    </citation>
    <scope>NUCLEOTIDE SEQUENCE [LARGE SCALE GENOMIC DNA]</scope>
    <source>
        <strain evidence="8 9">DSM 17740</strain>
    </source>
</reference>
<dbReference type="EC" id="2.7.8.33" evidence="8"/>
<evidence type="ECO:0000256" key="1">
    <source>
        <dbReference type="ARBA" id="ARBA00004651"/>
    </source>
</evidence>
<keyword evidence="3 8" id="KW-0808">Transferase</keyword>
<evidence type="ECO:0000313" key="9">
    <source>
        <dbReference type="Proteomes" id="UP001232445"/>
    </source>
</evidence>
<name>A0ABU0CTX6_9BACI</name>
<dbReference type="GO" id="GO:0036380">
    <property type="term" value="F:UDP-N-acetylglucosamine-undecaprenyl-phosphate N-acetylglucosaminephosphotransferase activity"/>
    <property type="evidence" value="ECO:0007669"/>
    <property type="project" value="UniProtKB-EC"/>
</dbReference>
<feature type="transmembrane region" description="Helical" evidence="7">
    <location>
        <begin position="182"/>
        <end position="202"/>
    </location>
</feature>
<feature type="transmembrane region" description="Helical" evidence="7">
    <location>
        <begin position="70"/>
        <end position="87"/>
    </location>
</feature>
<dbReference type="Pfam" id="PF00953">
    <property type="entry name" value="Glycos_transf_4"/>
    <property type="match status" value="1"/>
</dbReference>
<proteinExistence type="predicted"/>
<sequence length="359" mass="40016">MNWLFYFILPFLITLCITPLIKKLAIFIGATDRPNERKVHSKTMPRLGGLGIIVAVTLSTLFFTDLSQEPVKWIIMGSLFIGVVGILDDIYDLSVKTKLITQILAAMLVVHGGIRIEFINLPLIEDPVYFGNWSWIITIVWIVGVTNALNFIDGLDGLAAGVSSITLGTICIMALMMGNLLVFTFTLILLGATLGFLFHNFYPAKIFMGDSGSLYLGFYLGALSVLGFKNVTVTSFIIPILILGVPIFDTIFAIIRRFRSRQPITSPDKKHLHHCLINMGYSHRTAVLIIYGISSIFSLAAIFLTQTTMWIGNLLIISLVVFVMIGAEWTGVMGSTKKPFLNFLSHYLFRIPAKFKEHR</sequence>
<evidence type="ECO:0000256" key="3">
    <source>
        <dbReference type="ARBA" id="ARBA00022679"/>
    </source>
</evidence>
<feature type="transmembrane region" description="Helical" evidence="7">
    <location>
        <begin position="310"/>
        <end position="329"/>
    </location>
</feature>
<feature type="transmembrane region" description="Helical" evidence="7">
    <location>
        <begin position="214"/>
        <end position="231"/>
    </location>
</feature>
<evidence type="ECO:0000256" key="4">
    <source>
        <dbReference type="ARBA" id="ARBA00022692"/>
    </source>
</evidence>
<dbReference type="PANTHER" id="PTHR22926:SF3">
    <property type="entry name" value="UNDECAPRENYL-PHOSPHATE ALPHA-N-ACETYLGLUCOSAMINYL 1-PHOSPHATE TRANSFERASE"/>
    <property type="match status" value="1"/>
</dbReference>
<dbReference type="InterPro" id="IPR018480">
    <property type="entry name" value="PNAcMuramoyl-5peptid_Trfase_CS"/>
</dbReference>
<dbReference type="RefSeq" id="WP_307340538.1">
    <property type="nucleotide sequence ID" value="NZ_JAUSUQ010000010.1"/>
</dbReference>
<feature type="transmembrane region" description="Helical" evidence="7">
    <location>
        <begin position="6"/>
        <end position="26"/>
    </location>
</feature>
<dbReference type="InterPro" id="IPR000715">
    <property type="entry name" value="Glycosyl_transferase_4"/>
</dbReference>
<evidence type="ECO:0000256" key="6">
    <source>
        <dbReference type="ARBA" id="ARBA00023136"/>
    </source>
</evidence>
<feature type="transmembrane region" description="Helical" evidence="7">
    <location>
        <begin position="133"/>
        <end position="151"/>
    </location>
</feature>
<protein>
    <submittedName>
        <fullName evidence="8">UDP-GlcNAc:undecaprenyl-phosphate GlcNAc-1-phosphate transferase</fullName>
        <ecNumber evidence="8">2.7.8.33</ecNumber>
    </submittedName>
</protein>
<organism evidence="8 9">
    <name type="scientific">Caldalkalibacillus uzonensis</name>
    <dbReference type="NCBI Taxonomy" id="353224"/>
    <lineage>
        <taxon>Bacteria</taxon>
        <taxon>Bacillati</taxon>
        <taxon>Bacillota</taxon>
        <taxon>Bacilli</taxon>
        <taxon>Bacillales</taxon>
        <taxon>Bacillaceae</taxon>
        <taxon>Caldalkalibacillus</taxon>
    </lineage>
</organism>
<feature type="transmembrane region" description="Helical" evidence="7">
    <location>
        <begin position="158"/>
        <end position="176"/>
    </location>
</feature>
<evidence type="ECO:0000256" key="5">
    <source>
        <dbReference type="ARBA" id="ARBA00022989"/>
    </source>
</evidence>
<comment type="subcellular location">
    <subcellularLocation>
        <location evidence="1">Cell membrane</location>
        <topology evidence="1">Multi-pass membrane protein</topology>
    </subcellularLocation>
</comment>
<dbReference type="PROSITE" id="PS01348">
    <property type="entry name" value="MRAY_2"/>
    <property type="match status" value="1"/>
</dbReference>
<comment type="caution">
    <text evidence="8">The sequence shown here is derived from an EMBL/GenBank/DDBJ whole genome shotgun (WGS) entry which is preliminary data.</text>
</comment>
<dbReference type="CDD" id="cd06853">
    <property type="entry name" value="GT_WecA_like"/>
    <property type="match status" value="1"/>
</dbReference>
<feature type="transmembrane region" description="Helical" evidence="7">
    <location>
        <begin position="286"/>
        <end position="304"/>
    </location>
</feature>
<keyword evidence="4 7" id="KW-0812">Transmembrane</keyword>
<evidence type="ECO:0000313" key="8">
    <source>
        <dbReference type="EMBL" id="MDQ0339876.1"/>
    </source>
</evidence>
<dbReference type="EMBL" id="JAUSUQ010000010">
    <property type="protein sequence ID" value="MDQ0339876.1"/>
    <property type="molecule type" value="Genomic_DNA"/>
</dbReference>
<keyword evidence="6 7" id="KW-0472">Membrane</keyword>
<dbReference type="Proteomes" id="UP001232445">
    <property type="component" value="Unassembled WGS sequence"/>
</dbReference>
<gene>
    <name evidence="8" type="ORF">J2S00_002671</name>
</gene>
<feature type="transmembrane region" description="Helical" evidence="7">
    <location>
        <begin position="237"/>
        <end position="255"/>
    </location>
</feature>
<accession>A0ABU0CTX6</accession>
<evidence type="ECO:0000256" key="2">
    <source>
        <dbReference type="ARBA" id="ARBA00022475"/>
    </source>
</evidence>
<keyword evidence="5 7" id="KW-1133">Transmembrane helix</keyword>
<evidence type="ECO:0000256" key="7">
    <source>
        <dbReference type="SAM" id="Phobius"/>
    </source>
</evidence>
<dbReference type="PANTHER" id="PTHR22926">
    <property type="entry name" value="PHOSPHO-N-ACETYLMURAMOYL-PENTAPEPTIDE-TRANSFERASE"/>
    <property type="match status" value="1"/>
</dbReference>
<feature type="transmembrane region" description="Helical" evidence="7">
    <location>
        <begin position="99"/>
        <end position="121"/>
    </location>
</feature>
<keyword evidence="9" id="KW-1185">Reference proteome</keyword>